<protein>
    <submittedName>
        <fullName evidence="3">Enoyl-CoA hydratase/carnithine racemase</fullName>
    </submittedName>
</protein>
<keyword evidence="4" id="KW-1185">Reference proteome</keyword>
<dbReference type="PANTHER" id="PTHR11941:SF130">
    <property type="entry name" value="ENOYL-COA HYDRATASE ECHA12-RELATED"/>
    <property type="match status" value="1"/>
</dbReference>
<dbReference type="CDD" id="cd06558">
    <property type="entry name" value="crotonase-like"/>
    <property type="match status" value="1"/>
</dbReference>
<dbReference type="GO" id="GO:0006635">
    <property type="term" value="P:fatty acid beta-oxidation"/>
    <property type="evidence" value="ECO:0007669"/>
    <property type="project" value="TreeGrafter"/>
</dbReference>
<evidence type="ECO:0000256" key="1">
    <source>
        <dbReference type="ARBA" id="ARBA00005254"/>
    </source>
</evidence>
<evidence type="ECO:0000313" key="3">
    <source>
        <dbReference type="EMBL" id="MBB3925823.1"/>
    </source>
</evidence>
<dbReference type="Pfam" id="PF00378">
    <property type="entry name" value="ECH_1"/>
    <property type="match status" value="1"/>
</dbReference>
<dbReference type="GO" id="GO:0016829">
    <property type="term" value="F:lyase activity"/>
    <property type="evidence" value="ECO:0007669"/>
    <property type="project" value="UniProtKB-KW"/>
</dbReference>
<evidence type="ECO:0000313" key="4">
    <source>
        <dbReference type="Proteomes" id="UP000571950"/>
    </source>
</evidence>
<name>A0A7W6BNG3_9SPHN</name>
<comment type="similarity">
    <text evidence="1">Belongs to the enoyl-CoA hydratase/isomerase family.</text>
</comment>
<dbReference type="EMBL" id="JACIDT010000004">
    <property type="protein sequence ID" value="MBB3925823.1"/>
    <property type="molecule type" value="Genomic_DNA"/>
</dbReference>
<accession>A0A7W6BNG3</accession>
<evidence type="ECO:0000256" key="2">
    <source>
        <dbReference type="ARBA" id="ARBA00023239"/>
    </source>
</evidence>
<dbReference type="InterPro" id="IPR029045">
    <property type="entry name" value="ClpP/crotonase-like_dom_sf"/>
</dbReference>
<gene>
    <name evidence="3" type="ORF">GGR43_001538</name>
</gene>
<dbReference type="RefSeq" id="WP_188071370.1">
    <property type="nucleotide sequence ID" value="NZ_BSPS01000137.1"/>
</dbReference>
<organism evidence="3 4">
    <name type="scientific">Sphingobium jiangsuense</name>
    <dbReference type="NCBI Taxonomy" id="870476"/>
    <lineage>
        <taxon>Bacteria</taxon>
        <taxon>Pseudomonadati</taxon>
        <taxon>Pseudomonadota</taxon>
        <taxon>Alphaproteobacteria</taxon>
        <taxon>Sphingomonadales</taxon>
        <taxon>Sphingomonadaceae</taxon>
        <taxon>Sphingobium</taxon>
    </lineage>
</organism>
<dbReference type="Proteomes" id="UP000571950">
    <property type="component" value="Unassembled WGS sequence"/>
</dbReference>
<proteinExistence type="inferred from homology"/>
<keyword evidence="2" id="KW-0456">Lyase</keyword>
<comment type="caution">
    <text evidence="3">The sequence shown here is derived from an EMBL/GenBank/DDBJ whole genome shotgun (WGS) entry which is preliminary data.</text>
</comment>
<dbReference type="SUPFAM" id="SSF52096">
    <property type="entry name" value="ClpP/crotonase"/>
    <property type="match status" value="1"/>
</dbReference>
<reference evidence="3 4" key="1">
    <citation type="submission" date="2020-08" db="EMBL/GenBank/DDBJ databases">
        <title>Genomic Encyclopedia of Type Strains, Phase IV (KMG-IV): sequencing the most valuable type-strain genomes for metagenomic binning, comparative biology and taxonomic classification.</title>
        <authorList>
            <person name="Goeker M."/>
        </authorList>
    </citation>
    <scope>NUCLEOTIDE SEQUENCE [LARGE SCALE GENOMIC DNA]</scope>
    <source>
        <strain evidence="3 4">DSM 26189</strain>
    </source>
</reference>
<dbReference type="Gene3D" id="3.90.226.10">
    <property type="entry name" value="2-enoyl-CoA Hydratase, Chain A, domain 1"/>
    <property type="match status" value="1"/>
</dbReference>
<dbReference type="InterPro" id="IPR001753">
    <property type="entry name" value="Enoyl-CoA_hydra/iso"/>
</dbReference>
<dbReference type="Gene3D" id="1.10.12.10">
    <property type="entry name" value="Lyase 2-enoyl-coa Hydratase, Chain A, domain 2"/>
    <property type="match status" value="1"/>
</dbReference>
<dbReference type="PANTHER" id="PTHR11941">
    <property type="entry name" value="ENOYL-COA HYDRATASE-RELATED"/>
    <property type="match status" value="1"/>
</dbReference>
<dbReference type="AlphaFoldDB" id="A0A7W6BNG3"/>
<dbReference type="InterPro" id="IPR014748">
    <property type="entry name" value="Enoyl-CoA_hydra_C"/>
</dbReference>
<sequence length="266" mass="28607">MADSPDIMVERRGAIEIVTLNRPDALNTLSESMTVTLVDYFTGLANRADVRVVILRGAGRAFCAGLDLKGWERPEEATPVLHGLHVQTLIGTIYRRMRACPQPIIALAQGPACGGGFSLLLSSDVRLGAPSLRMNAAYIKIGLGGCDMASSYLLPRLVGASLASELLLTGRFIPADRALRLGLLSDVVAEEALLDAGLALAEEMLLTSPWGLRLTKQALNLNLDAPSMEAAMALEDRQQVLLGGTLDYREATQAFLEKRPPAWRDA</sequence>